<reference evidence="4 5" key="1">
    <citation type="journal article" date="2024" name="Nat. Commun.">
        <title>Phylogenomics reveals the evolutionary origins of lichenization in chlorophyte algae.</title>
        <authorList>
            <person name="Puginier C."/>
            <person name="Libourel C."/>
            <person name="Otte J."/>
            <person name="Skaloud P."/>
            <person name="Haon M."/>
            <person name="Grisel S."/>
            <person name="Petersen M."/>
            <person name="Berrin J.G."/>
            <person name="Delaux P.M."/>
            <person name="Dal Grande F."/>
            <person name="Keller J."/>
        </authorList>
    </citation>
    <scope>NUCLEOTIDE SEQUENCE [LARGE SCALE GENOMIC DNA]</scope>
    <source>
        <strain evidence="4 5">SAG 245.80</strain>
    </source>
</reference>
<dbReference type="InterPro" id="IPR036570">
    <property type="entry name" value="HORMA_dom_sf"/>
</dbReference>
<comment type="caution">
    <text evidence="4">The sequence shown here is derived from an EMBL/GenBank/DDBJ whole genome shotgun (WGS) entry which is preliminary data.</text>
</comment>
<keyword evidence="1" id="KW-0072">Autophagy</keyword>
<feature type="compositionally biased region" description="Pro residues" evidence="2">
    <location>
        <begin position="445"/>
        <end position="454"/>
    </location>
</feature>
<sequence length="712" mass="70856">MVEAGKARVDQIVGECFAKAAHIILGARICQSSRTASRQGPKCWFNLEVEEVDSAARELEAWRRDPSTLLGIEIYLQAWPTSGGAAEGRMPAAAGDALDAGGSLSGRTLLERWTVAYSAAATGETRPPAGRPATARLEPAGIYKRLVIALRSLYSYVRVLPAFRLLRACKRERSGVVMQYRLLRGATPAPARGRLMHFAFSPIETPYGRLRMAVDYQASAAVTVLEQTTAPPPLPQIIADYVGRVPAGALNARLANPLFASMHLPRPPGGPPGALQDLASSPPTPGSAVGARGAAPRGYTPITRRASWSTHSLRAAAAGTSPPPPGGALHGAGSGRRMGSLDLAGAAAVGAAAPLALAAGLGPYADAARTGGLAHLDVQGSHAGSGGGSPGALAPVAAAAGLAARHARPWGLAKAPASAPAAPAMMPASPPQAHSRGGGGGVLGLPPPPPPLAPVPSGGSESGSSAASSGLPASCSPQLPFAFTPSAASTYSLSSLVGPGGHGGGSAGTPLSPALGAREGGAFAAARRPVAWSSPRSSAAFELAPPGTLGYSVSPLQSSLEASLLSGSTPRHAGPALPSPPAPLQAAGSSAASGGSYSSSSAAPRAPPGGSDQAERAASAAVATEDAESDPLPFALDADAPPSPITPERAGAAAALGAGGLDDAVGAFVRLLQDAPPLQRGDGADQGAPARQMTLAEGLEQVARIRAQLPAL</sequence>
<proteinExistence type="predicted"/>
<evidence type="ECO:0000256" key="1">
    <source>
        <dbReference type="ARBA" id="ARBA00023006"/>
    </source>
</evidence>
<dbReference type="GO" id="GO:1990316">
    <property type="term" value="C:Atg1/ULK1 kinase complex"/>
    <property type="evidence" value="ECO:0007669"/>
    <property type="project" value="InterPro"/>
</dbReference>
<feature type="region of interest" description="Disordered" evidence="2">
    <location>
        <begin position="420"/>
        <end position="471"/>
    </location>
</feature>
<evidence type="ECO:0000259" key="3">
    <source>
        <dbReference type="Pfam" id="PF10033"/>
    </source>
</evidence>
<protein>
    <recommendedName>
        <fullName evidence="3">Autophagy-related protein 13 N-terminal domain-containing protein</fullName>
    </recommendedName>
</protein>
<feature type="domain" description="Autophagy-related protein 13 N-terminal" evidence="3">
    <location>
        <begin position="15"/>
        <end position="218"/>
    </location>
</feature>
<evidence type="ECO:0000313" key="4">
    <source>
        <dbReference type="EMBL" id="KAK9839293.1"/>
    </source>
</evidence>
<organism evidence="4 5">
    <name type="scientific">Elliptochloris bilobata</name>
    <dbReference type="NCBI Taxonomy" id="381761"/>
    <lineage>
        <taxon>Eukaryota</taxon>
        <taxon>Viridiplantae</taxon>
        <taxon>Chlorophyta</taxon>
        <taxon>core chlorophytes</taxon>
        <taxon>Trebouxiophyceae</taxon>
        <taxon>Trebouxiophyceae incertae sedis</taxon>
        <taxon>Elliptochloris clade</taxon>
        <taxon>Elliptochloris</taxon>
    </lineage>
</organism>
<feature type="region of interest" description="Disordered" evidence="2">
    <location>
        <begin position="564"/>
        <end position="651"/>
    </location>
</feature>
<dbReference type="PANTHER" id="PTHR13430">
    <property type="match status" value="1"/>
</dbReference>
<keyword evidence="5" id="KW-1185">Reference proteome</keyword>
<dbReference type="GO" id="GO:0034727">
    <property type="term" value="P:piecemeal microautophagy of the nucleus"/>
    <property type="evidence" value="ECO:0007669"/>
    <property type="project" value="TreeGrafter"/>
</dbReference>
<dbReference type="Pfam" id="PF10033">
    <property type="entry name" value="ATG13"/>
    <property type="match status" value="1"/>
</dbReference>
<dbReference type="EMBL" id="JALJOU010000017">
    <property type="protein sequence ID" value="KAK9839293.1"/>
    <property type="molecule type" value="Genomic_DNA"/>
</dbReference>
<dbReference type="GO" id="GO:0005829">
    <property type="term" value="C:cytosol"/>
    <property type="evidence" value="ECO:0007669"/>
    <property type="project" value="TreeGrafter"/>
</dbReference>
<name>A0AAW1S0U7_9CHLO</name>
<dbReference type="AlphaFoldDB" id="A0AAW1S0U7"/>
<dbReference type="GO" id="GO:0000407">
    <property type="term" value="C:phagophore assembly site"/>
    <property type="evidence" value="ECO:0007669"/>
    <property type="project" value="TreeGrafter"/>
</dbReference>
<gene>
    <name evidence="4" type="ORF">WJX81_005985</name>
</gene>
<dbReference type="InterPro" id="IPR040182">
    <property type="entry name" value="ATG13"/>
</dbReference>
<feature type="region of interest" description="Disordered" evidence="2">
    <location>
        <begin position="263"/>
        <end position="301"/>
    </location>
</feature>
<dbReference type="GO" id="GO:0000423">
    <property type="term" value="P:mitophagy"/>
    <property type="evidence" value="ECO:0007669"/>
    <property type="project" value="TreeGrafter"/>
</dbReference>
<evidence type="ECO:0000256" key="2">
    <source>
        <dbReference type="SAM" id="MobiDB-lite"/>
    </source>
</evidence>
<feature type="compositionally biased region" description="Low complexity" evidence="2">
    <location>
        <begin position="455"/>
        <end position="471"/>
    </location>
</feature>
<dbReference type="Gene3D" id="3.30.900.10">
    <property type="entry name" value="HORMA domain"/>
    <property type="match status" value="1"/>
</dbReference>
<accession>A0AAW1S0U7</accession>
<feature type="region of interest" description="Disordered" evidence="2">
    <location>
        <begin position="314"/>
        <end position="334"/>
    </location>
</feature>
<dbReference type="PANTHER" id="PTHR13430:SF4">
    <property type="entry name" value="AUTOPHAGY-RELATED PROTEIN 13"/>
    <property type="match status" value="1"/>
</dbReference>
<dbReference type="Proteomes" id="UP001445335">
    <property type="component" value="Unassembled WGS sequence"/>
</dbReference>
<dbReference type="InterPro" id="IPR018731">
    <property type="entry name" value="Atg13_N"/>
</dbReference>
<evidence type="ECO:0000313" key="5">
    <source>
        <dbReference type="Proteomes" id="UP001445335"/>
    </source>
</evidence>
<feature type="compositionally biased region" description="Low complexity" evidence="2">
    <location>
        <begin position="584"/>
        <end position="640"/>
    </location>
</feature>
<dbReference type="GO" id="GO:0034497">
    <property type="term" value="P:protein localization to phagophore assembly site"/>
    <property type="evidence" value="ECO:0007669"/>
    <property type="project" value="TreeGrafter"/>
</dbReference>